<organism evidence="1 3">
    <name type="scientific">Didymodactylos carnosus</name>
    <dbReference type="NCBI Taxonomy" id="1234261"/>
    <lineage>
        <taxon>Eukaryota</taxon>
        <taxon>Metazoa</taxon>
        <taxon>Spiralia</taxon>
        <taxon>Gnathifera</taxon>
        <taxon>Rotifera</taxon>
        <taxon>Eurotatoria</taxon>
        <taxon>Bdelloidea</taxon>
        <taxon>Philodinida</taxon>
        <taxon>Philodinidae</taxon>
        <taxon>Didymodactylos</taxon>
    </lineage>
</organism>
<evidence type="ECO:0000313" key="3">
    <source>
        <dbReference type="Proteomes" id="UP000663829"/>
    </source>
</evidence>
<dbReference type="EMBL" id="CAJOBC010149164">
    <property type="protein sequence ID" value="CAF4668756.1"/>
    <property type="molecule type" value="Genomic_DNA"/>
</dbReference>
<reference evidence="1" key="1">
    <citation type="submission" date="2021-02" db="EMBL/GenBank/DDBJ databases">
        <authorList>
            <person name="Nowell W R."/>
        </authorList>
    </citation>
    <scope>NUCLEOTIDE SEQUENCE</scope>
</reference>
<protein>
    <submittedName>
        <fullName evidence="1">Uncharacterized protein</fullName>
    </submittedName>
</protein>
<dbReference type="Proteomes" id="UP000663829">
    <property type="component" value="Unassembled WGS sequence"/>
</dbReference>
<evidence type="ECO:0000313" key="2">
    <source>
        <dbReference type="EMBL" id="CAF4668756.1"/>
    </source>
</evidence>
<comment type="caution">
    <text evidence="1">The sequence shown here is derived from an EMBL/GenBank/DDBJ whole genome shotgun (WGS) entry which is preliminary data.</text>
</comment>
<sequence>HNIRGHQITADTLLSIDIDQQLAFNIFNNLLNSEKNILFERKFNPNFNKNNLKLISIDYQLEYNLIEKYLYEKKFINEENMKLFYTEMPNRQDFWKLMIKNEIFTNCKEIYLISNNEIENENYNELILNKSKDKLIIFFEKINWKNI</sequence>
<accession>A0A816GTT9</accession>
<dbReference type="EMBL" id="CAJNOQ010064431">
    <property type="protein sequence ID" value="CAF1677379.1"/>
    <property type="molecule type" value="Genomic_DNA"/>
</dbReference>
<name>A0A816GTT9_9BILA</name>
<feature type="non-terminal residue" evidence="1">
    <location>
        <position position="1"/>
    </location>
</feature>
<dbReference type="Proteomes" id="UP000681722">
    <property type="component" value="Unassembled WGS sequence"/>
</dbReference>
<feature type="non-terminal residue" evidence="1">
    <location>
        <position position="147"/>
    </location>
</feature>
<gene>
    <name evidence="1" type="ORF">GPM918_LOCUS46507</name>
    <name evidence="2" type="ORF">SRO942_LOCUS50820</name>
</gene>
<evidence type="ECO:0000313" key="1">
    <source>
        <dbReference type="EMBL" id="CAF1677379.1"/>
    </source>
</evidence>
<keyword evidence="3" id="KW-1185">Reference proteome</keyword>
<proteinExistence type="predicted"/>
<dbReference type="AlphaFoldDB" id="A0A816GTT9"/>